<keyword evidence="7 8" id="KW-0560">Oxidoreductase</keyword>
<dbReference type="RefSeq" id="WP_186076575.1">
    <property type="nucleotide sequence ID" value="NZ_CAJEWB010000005.1"/>
</dbReference>
<dbReference type="InterPro" id="IPR036188">
    <property type="entry name" value="FAD/NAD-bd_sf"/>
</dbReference>
<dbReference type="EMBL" id="CAJEWB010000005">
    <property type="protein sequence ID" value="CAD2072420.1"/>
    <property type="molecule type" value="Genomic_DNA"/>
</dbReference>
<proteinExistence type="inferred from homology"/>
<dbReference type="NCBIfam" id="NF003604">
    <property type="entry name" value="PRK05257.1-3"/>
    <property type="match status" value="1"/>
</dbReference>
<dbReference type="NCBIfam" id="TIGR01320">
    <property type="entry name" value="mal_quin_oxido"/>
    <property type="match status" value="1"/>
</dbReference>
<evidence type="ECO:0000256" key="2">
    <source>
        <dbReference type="ARBA" id="ARBA00001974"/>
    </source>
</evidence>
<keyword evidence="6 8" id="KW-0274">FAD</keyword>
<dbReference type="GO" id="GO:0008924">
    <property type="term" value="F:L-malate dehydrogenase (quinone) activity"/>
    <property type="evidence" value="ECO:0007669"/>
    <property type="project" value="UniProtKB-UniRule"/>
</dbReference>
<dbReference type="Proteomes" id="UP000588186">
    <property type="component" value="Unassembled WGS sequence"/>
</dbReference>
<comment type="cofactor">
    <cofactor evidence="2 8">
        <name>FAD</name>
        <dbReference type="ChEBI" id="CHEBI:57692"/>
    </cofactor>
</comment>
<keyword evidence="10" id="KW-1185">Reference proteome</keyword>
<dbReference type="InterPro" id="IPR006231">
    <property type="entry name" value="MQO"/>
</dbReference>
<dbReference type="HAMAP" id="MF_00212">
    <property type="entry name" value="MQO"/>
    <property type="match status" value="1"/>
</dbReference>
<sequence>MSTNDRKEIVLIGGGIMSATLGTLISELEPNWNIKMFEKLDEPARESTNPWNNAGTGHAALCELNYTSEDENKNIDMTKAINVNEQFQVSLQYWSYLVNENKLSNPEEFINSVPHLSFVEGEENVDFLRRRQELMSTNPLFEGMEFTDDREVLKEWIPLMMEGRTYDEKIAATFSDKGTDVNFGSLTTQLFDNLEESGAMLSYGHEVKSIKRMDNGKWEIKVLDLSSDAVEFHIADFVFIGAGGASLPLLQKTKIPESKNIGGFPVSGLFLVCDDEEIANKHDGKVYGKAKVGAPPMSVPHLDTRYIDGKKSLLFGPFAGFTPKFLKEGSYFDLFGSLKANNLLTMMAAGVKEMSLTKYLIGELMLSEEQRIDALREFVPEAKSSDWRIAVAGQRVQVIKDTDKGKGTLMFGTEVIVSEDGSVAALLGASPGASTATSAMLNVLKQSFPEQYSSWEDQLTEMIPSYGQALAENKELFKKIDKDVRKTLKLN</sequence>
<dbReference type="PANTHER" id="PTHR43104">
    <property type="entry name" value="L-2-HYDROXYGLUTARATE DEHYDROGENASE, MITOCHONDRIAL"/>
    <property type="match status" value="1"/>
</dbReference>
<evidence type="ECO:0000256" key="4">
    <source>
        <dbReference type="ARBA" id="ARBA00022532"/>
    </source>
</evidence>
<reference evidence="9 10" key="1">
    <citation type="submission" date="2020-07" db="EMBL/GenBank/DDBJ databases">
        <authorList>
            <person name="Criscuolo A."/>
        </authorList>
    </citation>
    <scope>NUCLEOTIDE SEQUENCE [LARGE SCALE GENOMIC DNA]</scope>
    <source>
        <strain evidence="9">CIP107946</strain>
    </source>
</reference>
<dbReference type="Gene3D" id="3.30.9.10">
    <property type="entry name" value="D-Amino Acid Oxidase, subunit A, domain 2"/>
    <property type="match status" value="1"/>
</dbReference>
<dbReference type="PANTHER" id="PTHR43104:SF2">
    <property type="entry name" value="L-2-HYDROXYGLUTARATE DEHYDROGENASE, MITOCHONDRIAL"/>
    <property type="match status" value="1"/>
</dbReference>
<comment type="pathway">
    <text evidence="3 8">Carbohydrate metabolism; tricarboxylic acid cycle; oxaloacetate from (S)-malate (quinone route): step 1/1.</text>
</comment>
<dbReference type="NCBIfam" id="NF003611">
    <property type="entry name" value="PRK05257.3-2"/>
    <property type="match status" value="1"/>
</dbReference>
<protein>
    <recommendedName>
        <fullName evidence="8">Probable malate:quinone oxidoreductase</fullName>
        <ecNumber evidence="8">1.1.5.4</ecNumber>
    </recommendedName>
    <alternativeName>
        <fullName evidence="8">MQO</fullName>
    </alternativeName>
    <alternativeName>
        <fullName evidence="8">Malate dehydrogenase [quinone]</fullName>
    </alternativeName>
</protein>
<comment type="caution">
    <text evidence="9">The sequence shown here is derived from an EMBL/GenBank/DDBJ whole genome shotgun (WGS) entry which is preliminary data.</text>
</comment>
<evidence type="ECO:0000256" key="6">
    <source>
        <dbReference type="ARBA" id="ARBA00022827"/>
    </source>
</evidence>
<dbReference type="SUPFAM" id="SSF51905">
    <property type="entry name" value="FAD/NAD(P)-binding domain"/>
    <property type="match status" value="1"/>
</dbReference>
<evidence type="ECO:0000313" key="10">
    <source>
        <dbReference type="Proteomes" id="UP000588186"/>
    </source>
</evidence>
<dbReference type="GO" id="GO:0047545">
    <property type="term" value="F:(S)-2-hydroxyglutarate dehydrogenase activity"/>
    <property type="evidence" value="ECO:0007669"/>
    <property type="project" value="TreeGrafter"/>
</dbReference>
<dbReference type="EC" id="1.1.5.4" evidence="8"/>
<evidence type="ECO:0000256" key="5">
    <source>
        <dbReference type="ARBA" id="ARBA00022630"/>
    </source>
</evidence>
<comment type="catalytic activity">
    <reaction evidence="1 8">
        <text>(S)-malate + a quinone = a quinol + oxaloacetate</text>
        <dbReference type="Rhea" id="RHEA:46012"/>
        <dbReference type="ChEBI" id="CHEBI:15589"/>
        <dbReference type="ChEBI" id="CHEBI:16452"/>
        <dbReference type="ChEBI" id="CHEBI:24646"/>
        <dbReference type="ChEBI" id="CHEBI:132124"/>
        <dbReference type="EC" id="1.1.5.4"/>
    </reaction>
</comment>
<evidence type="ECO:0000256" key="8">
    <source>
        <dbReference type="HAMAP-Rule" id="MF_00212"/>
    </source>
</evidence>
<dbReference type="NCBIfam" id="NF003605">
    <property type="entry name" value="PRK05257.1-4"/>
    <property type="match status" value="1"/>
</dbReference>
<dbReference type="AlphaFoldDB" id="A0A6V7R4V6"/>
<dbReference type="GO" id="GO:0006099">
    <property type="term" value="P:tricarboxylic acid cycle"/>
    <property type="evidence" value="ECO:0007669"/>
    <property type="project" value="UniProtKB-UniRule"/>
</dbReference>
<gene>
    <name evidence="9" type="primary">mqo1</name>
    <name evidence="8" type="synonym">mqo</name>
    <name evidence="9" type="ORF">JEOPIN946_00513</name>
</gene>
<dbReference type="UniPathway" id="UPA00223">
    <property type="reaction ID" value="UER01008"/>
</dbReference>
<evidence type="ECO:0000313" key="9">
    <source>
        <dbReference type="EMBL" id="CAD2072420.1"/>
    </source>
</evidence>
<dbReference type="NCBIfam" id="NF003606">
    <property type="entry name" value="PRK05257.2-1"/>
    <property type="match status" value="1"/>
</dbReference>
<evidence type="ECO:0000256" key="7">
    <source>
        <dbReference type="ARBA" id="ARBA00023002"/>
    </source>
</evidence>
<name>A0A6V7R4V6_9BACL</name>
<organism evidence="9 10">
    <name type="scientific">Phocicoccus pinnipedialis</name>
    <dbReference type="NCBI Taxonomy" id="110845"/>
    <lineage>
        <taxon>Bacteria</taxon>
        <taxon>Bacillati</taxon>
        <taxon>Bacillota</taxon>
        <taxon>Bacilli</taxon>
        <taxon>Bacillales</taxon>
        <taxon>Salinicoccaceae</taxon>
        <taxon>Phocicoccus</taxon>
    </lineage>
</organism>
<evidence type="ECO:0000256" key="1">
    <source>
        <dbReference type="ARBA" id="ARBA00001139"/>
    </source>
</evidence>
<dbReference type="Pfam" id="PF06039">
    <property type="entry name" value="Mqo"/>
    <property type="match status" value="1"/>
</dbReference>
<dbReference type="Gene3D" id="3.50.50.60">
    <property type="entry name" value="FAD/NAD(P)-binding domain"/>
    <property type="match status" value="1"/>
</dbReference>
<keyword evidence="5 8" id="KW-0285">Flavoprotein</keyword>
<accession>A0A6V7R4V6</accession>
<dbReference type="NCBIfam" id="NF003603">
    <property type="entry name" value="PRK05257.1-1"/>
    <property type="match status" value="1"/>
</dbReference>
<keyword evidence="4 8" id="KW-0816">Tricarboxylic acid cycle</keyword>
<evidence type="ECO:0000256" key="3">
    <source>
        <dbReference type="ARBA" id="ARBA00005012"/>
    </source>
</evidence>
<comment type="similarity">
    <text evidence="8">Belongs to the MQO family.</text>
</comment>
<dbReference type="NCBIfam" id="NF009875">
    <property type="entry name" value="PRK13339.1"/>
    <property type="match status" value="1"/>
</dbReference>